<dbReference type="InParanoid" id="A0A061DIH8"/>
<reference evidence="1 2" key="1">
    <citation type="journal article" date="2013" name="Genome Biol.">
        <title>The genome sequence of the most widely cultivated cacao type and its use to identify candidate genes regulating pod color.</title>
        <authorList>
            <person name="Motamayor J.C."/>
            <person name="Mockaitis K."/>
            <person name="Schmutz J."/>
            <person name="Haiminen N."/>
            <person name="Iii D.L."/>
            <person name="Cornejo O."/>
            <person name="Findley S.D."/>
            <person name="Zheng P."/>
            <person name="Utro F."/>
            <person name="Royaert S."/>
            <person name="Saski C."/>
            <person name="Jenkins J."/>
            <person name="Podicheti R."/>
            <person name="Zhao M."/>
            <person name="Scheffler B.E."/>
            <person name="Stack J.C."/>
            <person name="Feltus F.A."/>
            <person name="Mustiga G.M."/>
            <person name="Amores F."/>
            <person name="Phillips W."/>
            <person name="Marelli J.P."/>
            <person name="May G.D."/>
            <person name="Shapiro H."/>
            <person name="Ma J."/>
            <person name="Bustamante C.D."/>
            <person name="Schnell R.J."/>
            <person name="Main D."/>
            <person name="Gilbert D."/>
            <person name="Parida L."/>
            <person name="Kuhn D.N."/>
        </authorList>
    </citation>
    <scope>NUCLEOTIDE SEQUENCE [LARGE SCALE GENOMIC DNA]</scope>
    <source>
        <strain evidence="2">cv. Matina 1-6</strain>
    </source>
</reference>
<dbReference type="AlphaFoldDB" id="A0A061DIH8"/>
<gene>
    <name evidence="1" type="ORF">TCM_001352</name>
</gene>
<protein>
    <submittedName>
        <fullName evidence="1">Uncharacterized protein</fullName>
    </submittedName>
</protein>
<dbReference type="Gramene" id="EOX92399">
    <property type="protein sequence ID" value="EOX92399"/>
    <property type="gene ID" value="TCM_001352"/>
</dbReference>
<sequence length="96" mass="11013">MCYNVWQPVSSQLVKGVVNWMCVSISLLALLESRRPKMILQEAVGWSLPRPLSKFRKAFLSLGFQSALLNELQQGFMGLQEVLILSHFYHLCLFVK</sequence>
<evidence type="ECO:0000313" key="2">
    <source>
        <dbReference type="Proteomes" id="UP000026915"/>
    </source>
</evidence>
<accession>A0A061DIH8</accession>
<organism evidence="1 2">
    <name type="scientific">Theobroma cacao</name>
    <name type="common">Cacao</name>
    <name type="synonym">Cocoa</name>
    <dbReference type="NCBI Taxonomy" id="3641"/>
    <lineage>
        <taxon>Eukaryota</taxon>
        <taxon>Viridiplantae</taxon>
        <taxon>Streptophyta</taxon>
        <taxon>Embryophyta</taxon>
        <taxon>Tracheophyta</taxon>
        <taxon>Spermatophyta</taxon>
        <taxon>Magnoliopsida</taxon>
        <taxon>eudicotyledons</taxon>
        <taxon>Gunneridae</taxon>
        <taxon>Pentapetalae</taxon>
        <taxon>rosids</taxon>
        <taxon>malvids</taxon>
        <taxon>Malvales</taxon>
        <taxon>Malvaceae</taxon>
        <taxon>Byttnerioideae</taxon>
        <taxon>Theobroma</taxon>
    </lineage>
</organism>
<name>A0A061DIH8_THECC</name>
<proteinExistence type="predicted"/>
<evidence type="ECO:0000313" key="1">
    <source>
        <dbReference type="EMBL" id="EOX92399.1"/>
    </source>
</evidence>
<dbReference type="EMBL" id="CM001879">
    <property type="protein sequence ID" value="EOX92399.1"/>
    <property type="molecule type" value="Genomic_DNA"/>
</dbReference>
<keyword evidence="2" id="KW-1185">Reference proteome</keyword>
<dbReference type="HOGENOM" id="CLU_2363848_0_0_1"/>
<dbReference type="Proteomes" id="UP000026915">
    <property type="component" value="Chromosome 1"/>
</dbReference>